<dbReference type="PROSITE" id="PS52012">
    <property type="entry name" value="CFEM"/>
    <property type="match status" value="1"/>
</dbReference>
<keyword evidence="13" id="KW-1185">Reference proteome</keyword>
<feature type="disulfide bond" evidence="9">
    <location>
        <begin position="38"/>
        <end position="45"/>
    </location>
</feature>
<keyword evidence="5" id="KW-0336">GPI-anchor</keyword>
<keyword evidence="7 9" id="KW-1015">Disulfide bond</keyword>
<comment type="similarity">
    <text evidence="3">Belongs to the RBT5 family.</text>
</comment>
<evidence type="ECO:0000313" key="12">
    <source>
        <dbReference type="EMBL" id="KAK5994265.1"/>
    </source>
</evidence>
<feature type="chain" id="PRO_5045121833" description="CFEM domain-containing protein" evidence="10">
    <location>
        <begin position="17"/>
        <end position="83"/>
    </location>
</feature>
<keyword evidence="9" id="KW-0408">Iron</keyword>
<keyword evidence="4" id="KW-0964">Secreted</keyword>
<keyword evidence="8" id="KW-0449">Lipoprotein</keyword>
<keyword evidence="5" id="KW-0325">Glycoprotein</keyword>
<keyword evidence="6 10" id="KW-0732">Signal</keyword>
<dbReference type="Pfam" id="PF05730">
    <property type="entry name" value="CFEM"/>
    <property type="match status" value="1"/>
</dbReference>
<dbReference type="Proteomes" id="UP001338125">
    <property type="component" value="Unassembled WGS sequence"/>
</dbReference>
<evidence type="ECO:0000313" key="13">
    <source>
        <dbReference type="Proteomes" id="UP001338125"/>
    </source>
</evidence>
<sequence>MQTTFVILAAAGLAAAQFGNTPQCALKCLAPAIPATGCASTDIACLCAHKDQLQTAITPCVQVNCTPAEIQQTITALNSGCSN</sequence>
<dbReference type="SMART" id="SM00747">
    <property type="entry name" value="CFEM"/>
    <property type="match status" value="1"/>
</dbReference>
<evidence type="ECO:0000256" key="4">
    <source>
        <dbReference type="ARBA" id="ARBA00022525"/>
    </source>
</evidence>
<reference evidence="12 13" key="1">
    <citation type="submission" date="2024-01" db="EMBL/GenBank/DDBJ databases">
        <title>Complete genome of Cladobotryum mycophilum ATHUM6906.</title>
        <authorList>
            <person name="Christinaki A.C."/>
            <person name="Myridakis A.I."/>
            <person name="Kouvelis V.N."/>
        </authorList>
    </citation>
    <scope>NUCLEOTIDE SEQUENCE [LARGE SCALE GENOMIC DNA]</scope>
    <source>
        <strain evidence="12 13">ATHUM6906</strain>
    </source>
</reference>
<feature type="domain" description="CFEM" evidence="11">
    <location>
        <begin position="1"/>
        <end position="83"/>
    </location>
</feature>
<accession>A0ABR0SRC4</accession>
<evidence type="ECO:0000256" key="5">
    <source>
        <dbReference type="ARBA" id="ARBA00022622"/>
    </source>
</evidence>
<evidence type="ECO:0000256" key="6">
    <source>
        <dbReference type="ARBA" id="ARBA00022729"/>
    </source>
</evidence>
<organism evidence="12 13">
    <name type="scientific">Cladobotryum mycophilum</name>
    <dbReference type="NCBI Taxonomy" id="491253"/>
    <lineage>
        <taxon>Eukaryota</taxon>
        <taxon>Fungi</taxon>
        <taxon>Dikarya</taxon>
        <taxon>Ascomycota</taxon>
        <taxon>Pezizomycotina</taxon>
        <taxon>Sordariomycetes</taxon>
        <taxon>Hypocreomycetidae</taxon>
        <taxon>Hypocreales</taxon>
        <taxon>Hypocreaceae</taxon>
        <taxon>Cladobotryum</taxon>
    </lineage>
</organism>
<evidence type="ECO:0000259" key="11">
    <source>
        <dbReference type="PROSITE" id="PS52012"/>
    </source>
</evidence>
<comment type="caution">
    <text evidence="9">Lacks conserved residue(s) required for the propagation of feature annotation.</text>
</comment>
<feature type="binding site" description="axial binding residue" evidence="9">
    <location>
        <position position="42"/>
    </location>
    <ligand>
        <name>heme</name>
        <dbReference type="ChEBI" id="CHEBI:30413"/>
    </ligand>
    <ligandPart>
        <name>Fe</name>
        <dbReference type="ChEBI" id="CHEBI:18248"/>
    </ligandPart>
</feature>
<dbReference type="EMBL" id="JAVFKD010000010">
    <property type="protein sequence ID" value="KAK5994265.1"/>
    <property type="molecule type" value="Genomic_DNA"/>
</dbReference>
<evidence type="ECO:0000256" key="3">
    <source>
        <dbReference type="ARBA" id="ARBA00010031"/>
    </source>
</evidence>
<dbReference type="InterPro" id="IPR008427">
    <property type="entry name" value="Extracellular_membr_CFEM_dom"/>
</dbReference>
<evidence type="ECO:0000256" key="7">
    <source>
        <dbReference type="ARBA" id="ARBA00023157"/>
    </source>
</evidence>
<protein>
    <recommendedName>
        <fullName evidence="11">CFEM domain-containing protein</fullName>
    </recommendedName>
</protein>
<evidence type="ECO:0000256" key="2">
    <source>
        <dbReference type="ARBA" id="ARBA00004613"/>
    </source>
</evidence>
<gene>
    <name evidence="12" type="ORF">PT974_04737</name>
</gene>
<evidence type="ECO:0000256" key="1">
    <source>
        <dbReference type="ARBA" id="ARBA00004589"/>
    </source>
</evidence>
<comment type="subcellular location">
    <subcellularLocation>
        <location evidence="1">Membrane</location>
        <topology evidence="1">Lipid-anchor</topology>
        <topology evidence="1">GPI-anchor</topology>
    </subcellularLocation>
    <subcellularLocation>
        <location evidence="2">Secreted</location>
    </subcellularLocation>
</comment>
<evidence type="ECO:0000256" key="9">
    <source>
        <dbReference type="PROSITE-ProRule" id="PRU01356"/>
    </source>
</evidence>
<keyword evidence="5" id="KW-0472">Membrane</keyword>
<keyword evidence="9" id="KW-0349">Heme</keyword>
<evidence type="ECO:0000256" key="8">
    <source>
        <dbReference type="ARBA" id="ARBA00023288"/>
    </source>
</evidence>
<feature type="signal peptide" evidence="10">
    <location>
        <begin position="1"/>
        <end position="16"/>
    </location>
</feature>
<evidence type="ECO:0000256" key="10">
    <source>
        <dbReference type="SAM" id="SignalP"/>
    </source>
</evidence>
<proteinExistence type="inferred from homology"/>
<keyword evidence="9" id="KW-0479">Metal-binding</keyword>
<comment type="caution">
    <text evidence="12">The sequence shown here is derived from an EMBL/GenBank/DDBJ whole genome shotgun (WGS) entry which is preliminary data.</text>
</comment>
<name>A0ABR0SRC4_9HYPO</name>